<sequence>MVYLWGKNYSGQLGDGTTGHKLVPAQALKVNHTAVEAEGLELLPSEGSIGMYEDSAASGGRAVGYIDNYGDNLQFYNHYIPGKIIRVRYAALNSGTMNLYINGAYAQSVSFDSTGAWTGRYASKLIYVPIPESSTLKLQYDRGSVPVNIDAIEVF</sequence>
<dbReference type="InterPro" id="IPR008979">
    <property type="entry name" value="Galactose-bd-like_sf"/>
</dbReference>
<name>F8F4Z3_PAEMK</name>
<protein>
    <submittedName>
        <fullName evidence="1">Uncharacterized protein</fullName>
    </submittedName>
</protein>
<dbReference type="RefSeq" id="WP_013915884.1">
    <property type="nucleotide sequence ID" value="NC_015690.1"/>
</dbReference>
<proteinExistence type="predicted"/>
<dbReference type="PATRIC" id="fig|1036673.3.peg.1942"/>
<gene>
    <name evidence="1" type="ordered locus">KNP414_02162</name>
</gene>
<dbReference type="InterPro" id="IPR000408">
    <property type="entry name" value="Reg_chr_condens"/>
</dbReference>
<dbReference type="Pfam" id="PF00415">
    <property type="entry name" value="RCC1"/>
    <property type="match status" value="1"/>
</dbReference>
<dbReference type="EMBL" id="CP002869">
    <property type="protein sequence ID" value="AEI40723.1"/>
    <property type="molecule type" value="Genomic_DNA"/>
</dbReference>
<dbReference type="KEGG" id="pms:KNP414_02162"/>
<dbReference type="AlphaFoldDB" id="F8F4Z3"/>
<dbReference type="Proteomes" id="UP000006620">
    <property type="component" value="Chromosome"/>
</dbReference>
<dbReference type="HOGENOM" id="CLU_1693730_0_0_9"/>
<accession>F8F4Z3</accession>
<dbReference type="SUPFAM" id="SSF49785">
    <property type="entry name" value="Galactose-binding domain-like"/>
    <property type="match status" value="1"/>
</dbReference>
<reference evidence="1 2" key="2">
    <citation type="journal article" date="2013" name="Genome Announc.">
        <title>Genome Sequence of Growth-Improving Paenibacillus mucilaginosus Strain KNP414.</title>
        <authorList>
            <person name="Lu J.J."/>
            <person name="Wang J.F."/>
            <person name="Hu X.F."/>
        </authorList>
    </citation>
    <scope>NUCLEOTIDE SEQUENCE [LARGE SCALE GENOMIC DNA]</scope>
    <source>
        <strain evidence="1 2">KNP414</strain>
    </source>
</reference>
<dbReference type="Gene3D" id="2.60.120.260">
    <property type="entry name" value="Galactose-binding domain-like"/>
    <property type="match status" value="1"/>
</dbReference>
<reference evidence="2" key="1">
    <citation type="submission" date="2011-06" db="EMBL/GenBank/DDBJ databases">
        <title>Complete genome sequence of Paenibacillus mucilaginosus KNP414.</title>
        <authorList>
            <person name="Wang J."/>
            <person name="Hu S."/>
            <person name="Hu X."/>
            <person name="Zhang B."/>
            <person name="Dong D."/>
            <person name="Zhang S."/>
            <person name="Zhao K."/>
            <person name="Wu D."/>
        </authorList>
    </citation>
    <scope>NUCLEOTIDE SEQUENCE [LARGE SCALE GENOMIC DNA]</scope>
    <source>
        <strain evidence="2">KNP414</strain>
    </source>
</reference>
<evidence type="ECO:0000313" key="1">
    <source>
        <dbReference type="EMBL" id="AEI40723.1"/>
    </source>
</evidence>
<evidence type="ECO:0000313" key="2">
    <source>
        <dbReference type="Proteomes" id="UP000006620"/>
    </source>
</evidence>
<organism evidence="1 2">
    <name type="scientific">Paenibacillus mucilaginosus (strain KNP414)</name>
    <dbReference type="NCBI Taxonomy" id="1036673"/>
    <lineage>
        <taxon>Bacteria</taxon>
        <taxon>Bacillati</taxon>
        <taxon>Bacillota</taxon>
        <taxon>Bacilli</taxon>
        <taxon>Bacillales</taxon>
        <taxon>Paenibacillaceae</taxon>
        <taxon>Paenibacillus</taxon>
    </lineage>
</organism>